<dbReference type="OrthoDB" id="3210382at2"/>
<proteinExistence type="predicted"/>
<dbReference type="Pfam" id="PF13424">
    <property type="entry name" value="TPR_12"/>
    <property type="match status" value="1"/>
</dbReference>
<accession>Q0RN93</accession>
<dbReference type="AlphaFoldDB" id="Q0RN93"/>
<dbReference type="KEGG" id="fal:FRAAL2347"/>
<dbReference type="Pfam" id="PF13374">
    <property type="entry name" value="TPR_10"/>
    <property type="match status" value="3"/>
</dbReference>
<dbReference type="RefSeq" id="WP_011603511.1">
    <property type="nucleotide sequence ID" value="NC_008278.1"/>
</dbReference>
<dbReference type="SUPFAM" id="SSF47413">
    <property type="entry name" value="lambda repressor-like DNA-binding domains"/>
    <property type="match status" value="1"/>
</dbReference>
<evidence type="ECO:0000313" key="3">
    <source>
        <dbReference type="EMBL" id="CAJ60996.1"/>
    </source>
</evidence>
<dbReference type="STRING" id="326424.FRAAL2347"/>
<dbReference type="InterPro" id="IPR010982">
    <property type="entry name" value="Lambda_DNA-bd_dom_sf"/>
</dbReference>
<evidence type="ECO:0000259" key="2">
    <source>
        <dbReference type="PROSITE" id="PS50943"/>
    </source>
</evidence>
<feature type="region of interest" description="Disordered" evidence="1">
    <location>
        <begin position="450"/>
        <end position="502"/>
    </location>
</feature>
<keyword evidence="4" id="KW-1185">Reference proteome</keyword>
<dbReference type="PANTHER" id="PTHR46082">
    <property type="entry name" value="ATP/GTP-BINDING PROTEIN-RELATED"/>
    <property type="match status" value="1"/>
</dbReference>
<sequence length="958" mass="102762">MSDEFDLTAVTTCAEFGRVLTVVRERAGLSVRDVARRVNVPPSTVGGYFGGSHLPGLKPANLVENMLRTCGVTDPVELRRWVETWSRIRRTRRGSPDDERGTTDRDATERDAPERDAARGGWGLGDLAARRLDEHGSPRGPVDRVRGDEHAAALTIAPPVARLDRLPAVRGREEILTLLTGRLPAAGHATGEGPTRPVGPVGPGRPAGLAGSGNDTRVRGRVHVLHGLGGIGKSTVALALAAAALDRGVRTWWISATRPGAVPAAMGALAVELGATHHQLRRASLPDLVWRLLGALDQPWLLVVDNADNPADDLGPSAGDVLDGTGWLRPVTGAQGMVVVTTRDGAAWSLGSAGDRVPPWLRLHRLAPLTDRDAGQALLDLAGDGPGSAQAAQSLGRRLGGLPLALSLAGQFLAEARRMPPGFGGAVIPRTYPAYEQFLRTGGPWSLLPDFAAANPRSAAPHPRPQPPATPPDVRTPTDPHTRADPGTGLSGGAAAGMPGRRRERELVGPTWDLSLNLLALRGHDRAQQLLTLFACLGGDPIPVDVLVNAEVLTASPLFGALTATELWGLVRALAGQGLIEHTLDPTRSAGPAARADASAPGEADTAHRIWLHPLVRDSFGRAAHVSGRVEDYLETITALLVHAARRLDPRDPETWPHWTMLAGHADAGLAMLRARHRWGLPALTEGRLPPELLVPATVAARFLRATGRLAEAAEAYEGVLRTGRQLFGDDHADVLSAAHDLYRVRAAQGRPGDAEEGLRAVLDDRARVLGAEHPDTLTTQHYLGRTLRESGHHPEALGWLRRTLTSRERVLGHRHRDTLTTRNNVADMLVDEQQWTAAEDLLSAVWTDRVDTLGPEHPATLVTRYHLARLDHRRGEHARAAGRAAELVAVCRRVLGPDHPRTLAAICLHGEIEQELGRLAARRADVADAYRRSLRVLGPEHGTTRRLQRLVGRSPSS</sequence>
<dbReference type="InterPro" id="IPR011990">
    <property type="entry name" value="TPR-like_helical_dom_sf"/>
</dbReference>
<gene>
    <name evidence="3" type="ordered locus">FRAAL2347</name>
</gene>
<dbReference type="EMBL" id="CT573213">
    <property type="protein sequence ID" value="CAJ60996.1"/>
    <property type="molecule type" value="Genomic_DNA"/>
</dbReference>
<dbReference type="PANTHER" id="PTHR46082:SF6">
    <property type="entry name" value="AAA+ ATPASE DOMAIN-CONTAINING PROTEIN-RELATED"/>
    <property type="match status" value="1"/>
</dbReference>
<feature type="compositionally biased region" description="Pro residues" evidence="1">
    <location>
        <begin position="462"/>
        <end position="471"/>
    </location>
</feature>
<dbReference type="Gene3D" id="1.25.40.10">
    <property type="entry name" value="Tetratricopeptide repeat domain"/>
    <property type="match status" value="2"/>
</dbReference>
<dbReference type="InterPro" id="IPR027417">
    <property type="entry name" value="P-loop_NTPase"/>
</dbReference>
<dbReference type="Gene3D" id="3.40.50.300">
    <property type="entry name" value="P-loop containing nucleotide triphosphate hydrolases"/>
    <property type="match status" value="1"/>
</dbReference>
<dbReference type="InterPro" id="IPR001387">
    <property type="entry name" value="Cro/C1-type_HTH"/>
</dbReference>
<dbReference type="HOGENOM" id="CLU_000288_125_8_11"/>
<name>Q0RN93_FRAAA</name>
<reference evidence="3 4" key="1">
    <citation type="journal article" date="2007" name="Genome Res.">
        <title>Genome characteristics of facultatively symbiotic Frankia sp. strains reflect host range and host plant biogeography.</title>
        <authorList>
            <person name="Normand P."/>
            <person name="Lapierre P."/>
            <person name="Tisa L.S."/>
            <person name="Gogarten J.P."/>
            <person name="Alloisio N."/>
            <person name="Bagnarol E."/>
            <person name="Bassi C.A."/>
            <person name="Berry A.M."/>
            <person name="Bickhart D.M."/>
            <person name="Choisne N."/>
            <person name="Couloux A."/>
            <person name="Cournoyer B."/>
            <person name="Cruveiller S."/>
            <person name="Daubin V."/>
            <person name="Demange N."/>
            <person name="Francino M.P."/>
            <person name="Goltsman E."/>
            <person name="Huang Y."/>
            <person name="Kopp O.R."/>
            <person name="Labarre L."/>
            <person name="Lapidus A."/>
            <person name="Lavire C."/>
            <person name="Marechal J."/>
            <person name="Martinez M."/>
            <person name="Mastronunzio J.E."/>
            <person name="Mullin B.C."/>
            <person name="Niemann J."/>
            <person name="Pujic P."/>
            <person name="Rawnsley T."/>
            <person name="Rouy Z."/>
            <person name="Schenowitz C."/>
            <person name="Sellstedt A."/>
            <person name="Tavares F."/>
            <person name="Tomkins J.P."/>
            <person name="Vallenet D."/>
            <person name="Valverde C."/>
            <person name="Wall L.G."/>
            <person name="Wang Y."/>
            <person name="Medigue C."/>
            <person name="Benson D.R."/>
        </authorList>
    </citation>
    <scope>NUCLEOTIDE SEQUENCE [LARGE SCALE GENOMIC DNA]</scope>
    <source>
        <strain evidence="4">DSM 45986 / CECT 9034 / ACN14a</strain>
    </source>
</reference>
<feature type="compositionally biased region" description="Basic and acidic residues" evidence="1">
    <location>
        <begin position="94"/>
        <end position="118"/>
    </location>
</feature>
<dbReference type="PROSITE" id="PS50943">
    <property type="entry name" value="HTH_CROC1"/>
    <property type="match status" value="1"/>
</dbReference>
<dbReference type="eggNOG" id="COG2319">
    <property type="taxonomic scope" value="Bacteria"/>
</dbReference>
<dbReference type="SUPFAM" id="SSF52540">
    <property type="entry name" value="P-loop containing nucleoside triphosphate hydrolases"/>
    <property type="match status" value="1"/>
</dbReference>
<dbReference type="CDD" id="cd00093">
    <property type="entry name" value="HTH_XRE"/>
    <property type="match status" value="1"/>
</dbReference>
<evidence type="ECO:0000313" key="4">
    <source>
        <dbReference type="Proteomes" id="UP000000657"/>
    </source>
</evidence>
<evidence type="ECO:0000256" key="1">
    <source>
        <dbReference type="SAM" id="MobiDB-lite"/>
    </source>
</evidence>
<feature type="domain" description="HTH cro/C1-type" evidence="2">
    <location>
        <begin position="20"/>
        <end position="78"/>
    </location>
</feature>
<dbReference type="PRINTS" id="PR00364">
    <property type="entry name" value="DISEASERSIST"/>
</dbReference>
<dbReference type="eggNOG" id="COG0457">
    <property type="taxonomic scope" value="Bacteria"/>
</dbReference>
<feature type="region of interest" description="Disordered" evidence="1">
    <location>
        <begin position="90"/>
        <end position="123"/>
    </location>
</feature>
<dbReference type="Proteomes" id="UP000000657">
    <property type="component" value="Chromosome"/>
</dbReference>
<dbReference type="Pfam" id="PF13560">
    <property type="entry name" value="HTH_31"/>
    <property type="match status" value="1"/>
</dbReference>
<organism evidence="3 4">
    <name type="scientific">Frankia alni (strain DSM 45986 / CECT 9034 / ACN14a)</name>
    <dbReference type="NCBI Taxonomy" id="326424"/>
    <lineage>
        <taxon>Bacteria</taxon>
        <taxon>Bacillati</taxon>
        <taxon>Actinomycetota</taxon>
        <taxon>Actinomycetes</taxon>
        <taxon>Frankiales</taxon>
        <taxon>Frankiaceae</taxon>
        <taxon>Frankia</taxon>
    </lineage>
</organism>
<dbReference type="SUPFAM" id="SSF48452">
    <property type="entry name" value="TPR-like"/>
    <property type="match status" value="2"/>
</dbReference>
<dbReference type="InterPro" id="IPR053137">
    <property type="entry name" value="NLR-like"/>
</dbReference>
<dbReference type="GO" id="GO:0003677">
    <property type="term" value="F:DNA binding"/>
    <property type="evidence" value="ECO:0007669"/>
    <property type="project" value="InterPro"/>
</dbReference>
<protein>
    <submittedName>
        <fullName evidence="3">ATP/GTP-binding protein</fullName>
    </submittedName>
</protein>